<organism evidence="2 3">
    <name type="scientific">Tritrichomonas foetus</name>
    <dbReference type="NCBI Taxonomy" id="1144522"/>
    <lineage>
        <taxon>Eukaryota</taxon>
        <taxon>Metamonada</taxon>
        <taxon>Parabasalia</taxon>
        <taxon>Tritrichomonadida</taxon>
        <taxon>Tritrichomonadidae</taxon>
        <taxon>Tritrichomonas</taxon>
    </lineage>
</organism>
<name>A0A1J4JCE6_9EUKA</name>
<dbReference type="VEuPathDB" id="TrichDB:TRFO_09751"/>
<dbReference type="RefSeq" id="XP_068349991.1">
    <property type="nucleotide sequence ID" value="XM_068495043.1"/>
</dbReference>
<dbReference type="GeneID" id="94829747"/>
<sequence>MNDIKRENEYLVDDISQKLIKLQNLSEDITQYEEEIKRSQEEMEKFKQQIDEQTQINGVLSAKLDKRKLLIPQIKNVFKSLSEIEKTNSAGATEDIEFELIKQKELRDQIEKIKRSMNDTTIRSKSLIKKNQMKASELEAKIKRNSSSTNLLTLEQNEKQKVGPSMIIHKTQDSQADEVRLLHTSMEDSLRANSTLRAQLNNLKSDLNAVREENAALKELMRNVMNSQK</sequence>
<dbReference type="EMBL" id="MLAK01001149">
    <property type="protein sequence ID" value="OHS96854.1"/>
    <property type="molecule type" value="Genomic_DNA"/>
</dbReference>
<reference evidence="2" key="1">
    <citation type="submission" date="2016-10" db="EMBL/GenBank/DDBJ databases">
        <authorList>
            <person name="Benchimol M."/>
            <person name="Almeida L.G."/>
            <person name="Vasconcelos A.T."/>
            <person name="Perreira-Neves A."/>
            <person name="Rosa I.A."/>
            <person name="Tasca T."/>
            <person name="Bogo M.R."/>
            <person name="de Souza W."/>
        </authorList>
    </citation>
    <scope>NUCLEOTIDE SEQUENCE [LARGE SCALE GENOMIC DNA]</scope>
    <source>
        <strain evidence="2">K</strain>
    </source>
</reference>
<evidence type="ECO:0000256" key="1">
    <source>
        <dbReference type="SAM" id="Coils"/>
    </source>
</evidence>
<accession>A0A1J4JCE6</accession>
<evidence type="ECO:0000313" key="2">
    <source>
        <dbReference type="EMBL" id="OHS96854.1"/>
    </source>
</evidence>
<feature type="coiled-coil region" evidence="1">
    <location>
        <begin position="15"/>
        <end position="56"/>
    </location>
</feature>
<dbReference type="AlphaFoldDB" id="A0A1J4JCE6"/>
<keyword evidence="1" id="KW-0175">Coiled coil</keyword>
<gene>
    <name evidence="2" type="ORF">TRFO_09751</name>
</gene>
<keyword evidence="3" id="KW-1185">Reference proteome</keyword>
<evidence type="ECO:0000313" key="3">
    <source>
        <dbReference type="Proteomes" id="UP000179807"/>
    </source>
</evidence>
<proteinExistence type="predicted"/>
<feature type="coiled-coil region" evidence="1">
    <location>
        <begin position="186"/>
        <end position="227"/>
    </location>
</feature>
<dbReference type="OrthoDB" id="10587155at2759"/>
<comment type="caution">
    <text evidence="2">The sequence shown here is derived from an EMBL/GenBank/DDBJ whole genome shotgun (WGS) entry which is preliminary data.</text>
</comment>
<protein>
    <submittedName>
        <fullName evidence="2">Uncharacterized protein</fullName>
    </submittedName>
</protein>
<dbReference type="Proteomes" id="UP000179807">
    <property type="component" value="Unassembled WGS sequence"/>
</dbReference>